<accession>A0A5C1A8I6</accession>
<dbReference type="OrthoDB" id="9859009at2"/>
<reference evidence="2" key="1">
    <citation type="submission" date="2019-08" db="EMBL/GenBank/DDBJ databases">
        <title>Limnoglobus roseus gen. nov., sp. nov., a novel freshwater planctomycete with a giant genome from the family Gemmataceae.</title>
        <authorList>
            <person name="Kulichevskaya I.S."/>
            <person name="Naumoff D.G."/>
            <person name="Miroshnikov K."/>
            <person name="Ivanova A."/>
            <person name="Philippov D.A."/>
            <person name="Hakobyan A."/>
            <person name="Rijpstra I.C."/>
            <person name="Sinninghe Damste J.S."/>
            <person name="Liesack W."/>
            <person name="Dedysh S.N."/>
        </authorList>
    </citation>
    <scope>NUCLEOTIDE SEQUENCE [LARGE SCALE GENOMIC DNA]</scope>
    <source>
        <strain evidence="2">PX52</strain>
    </source>
</reference>
<name>A0A5C1A8I6_9BACT</name>
<dbReference type="Proteomes" id="UP000324974">
    <property type="component" value="Chromosome"/>
</dbReference>
<evidence type="ECO:0000313" key="2">
    <source>
        <dbReference type="Proteomes" id="UP000324974"/>
    </source>
</evidence>
<protein>
    <recommendedName>
        <fullName evidence="3">Nuclear transport factor 2 family protein</fullName>
    </recommendedName>
</protein>
<evidence type="ECO:0008006" key="3">
    <source>
        <dbReference type="Google" id="ProtNLM"/>
    </source>
</evidence>
<gene>
    <name evidence="1" type="ORF">PX52LOC_00946</name>
</gene>
<dbReference type="SUPFAM" id="SSF54427">
    <property type="entry name" value="NTF2-like"/>
    <property type="match status" value="1"/>
</dbReference>
<organism evidence="1 2">
    <name type="scientific">Limnoglobus roseus</name>
    <dbReference type="NCBI Taxonomy" id="2598579"/>
    <lineage>
        <taxon>Bacteria</taxon>
        <taxon>Pseudomonadati</taxon>
        <taxon>Planctomycetota</taxon>
        <taxon>Planctomycetia</taxon>
        <taxon>Gemmatales</taxon>
        <taxon>Gemmataceae</taxon>
        <taxon>Limnoglobus</taxon>
    </lineage>
</organism>
<proteinExistence type="predicted"/>
<keyword evidence="2" id="KW-1185">Reference proteome</keyword>
<dbReference type="AlphaFoldDB" id="A0A5C1A8I6"/>
<dbReference type="RefSeq" id="WP_149109001.1">
    <property type="nucleotide sequence ID" value="NZ_CP042425.1"/>
</dbReference>
<sequence length="149" mass="15663">MSGTHVAQWGGRILAVAALAGMVGCGQPPPAAPVETGAKAAAQAYFEGIIHKDWAAAYGTLAADSKARVSAEKFARLGEDYRRGLGFEPQAVHIGDCEENGDRAVAHVTLSGKGVHRHRFKDAVTLRKGDTGWVVVLSTTFGRTVRPPG</sequence>
<dbReference type="InterPro" id="IPR032710">
    <property type="entry name" value="NTF2-like_dom_sf"/>
</dbReference>
<evidence type="ECO:0000313" key="1">
    <source>
        <dbReference type="EMBL" id="QEL14082.1"/>
    </source>
</evidence>
<dbReference type="EMBL" id="CP042425">
    <property type="protein sequence ID" value="QEL14082.1"/>
    <property type="molecule type" value="Genomic_DNA"/>
</dbReference>
<dbReference type="KEGG" id="lrs:PX52LOC_00946"/>